<dbReference type="EMBL" id="KL250629">
    <property type="protein sequence ID" value="KGB34729.1"/>
    <property type="molecule type" value="Genomic_DNA"/>
</dbReference>
<evidence type="ECO:0000256" key="4">
    <source>
        <dbReference type="ARBA" id="ARBA00045428"/>
    </source>
</evidence>
<evidence type="ECO:0000313" key="9">
    <source>
        <dbReference type="EMBL" id="KGB34729.1"/>
    </source>
</evidence>
<reference evidence="8" key="3">
    <citation type="submission" date="2021-06" db="EMBL/GenBank/DDBJ databases">
        <title>Chromosome-level genome assembly for S. haematobium.</title>
        <authorList>
            <person name="Stroehlein A.J."/>
        </authorList>
    </citation>
    <scope>NUCLEOTIDE SEQUENCE</scope>
</reference>
<dbReference type="PANTHER" id="PTHR44360:SF1">
    <property type="entry name" value="DNAJ HOMOLOG SUBFAMILY B MEMBER 9"/>
    <property type="match status" value="1"/>
</dbReference>
<evidence type="ECO:0000313" key="10">
    <source>
        <dbReference type="Proteomes" id="UP000471633"/>
    </source>
</evidence>
<name>A0A094ZP26_SCHHA</name>
<dbReference type="InterPro" id="IPR036869">
    <property type="entry name" value="J_dom_sf"/>
</dbReference>
<dbReference type="InterPro" id="IPR018253">
    <property type="entry name" value="DnaJ_domain_CS"/>
</dbReference>
<evidence type="ECO:0000259" key="7">
    <source>
        <dbReference type="PROSITE" id="PS50076"/>
    </source>
</evidence>
<dbReference type="CTD" id="4189"/>
<keyword evidence="10" id="KW-1185">Reference proteome</keyword>
<evidence type="ECO:0000256" key="5">
    <source>
        <dbReference type="ARBA" id="ARBA00046365"/>
    </source>
</evidence>
<dbReference type="GO" id="GO:0051087">
    <property type="term" value="F:protein-folding chaperone binding"/>
    <property type="evidence" value="ECO:0007669"/>
    <property type="project" value="TreeGrafter"/>
</dbReference>
<dbReference type="Proteomes" id="UP000471633">
    <property type="component" value="Unassembled WGS sequence"/>
</dbReference>
<evidence type="ECO:0000256" key="6">
    <source>
        <dbReference type="SAM" id="SignalP"/>
    </source>
</evidence>
<dbReference type="SUPFAM" id="SSF46565">
    <property type="entry name" value="Chaperone J-domain"/>
    <property type="match status" value="1"/>
</dbReference>
<comment type="subunit">
    <text evidence="5">Interacts with HSPA5/BiP; interaction is direct. Interacts with ERN1/IRE1 (via the luminal region). Interacts with DERL1.</text>
</comment>
<dbReference type="RefSeq" id="XP_051069180.1">
    <property type="nucleotide sequence ID" value="XM_051213224.1"/>
</dbReference>
<dbReference type="PROSITE" id="PS00636">
    <property type="entry name" value="DNAJ_1"/>
    <property type="match status" value="1"/>
</dbReference>
<dbReference type="GO" id="GO:0005783">
    <property type="term" value="C:endoplasmic reticulum"/>
    <property type="evidence" value="ECO:0007669"/>
    <property type="project" value="TreeGrafter"/>
</dbReference>
<dbReference type="EMBL" id="AMPZ03000003">
    <property type="protein sequence ID" value="KAH9587469.1"/>
    <property type="molecule type" value="Genomic_DNA"/>
</dbReference>
<reference evidence="9" key="1">
    <citation type="journal article" date="2012" name="Nat. Genet.">
        <title>Whole-genome sequence of Schistosoma haematobium.</title>
        <authorList>
            <person name="Young N.D."/>
            <person name="Jex A.R."/>
            <person name="Li B."/>
            <person name="Liu S."/>
            <person name="Yang L."/>
            <person name="Xiong Z."/>
            <person name="Li Y."/>
            <person name="Cantacessi C."/>
            <person name="Hall R.S."/>
            <person name="Xu X."/>
            <person name="Chen F."/>
            <person name="Wu X."/>
            <person name="Zerlotini A."/>
            <person name="Oliveira G."/>
            <person name="Hofmann A."/>
            <person name="Zhang G."/>
            <person name="Fang X."/>
            <person name="Kang Y."/>
            <person name="Campbell B.E."/>
            <person name="Loukas A."/>
            <person name="Ranganathan S."/>
            <person name="Rollinson D."/>
            <person name="Rinaldi G."/>
            <person name="Brindley P.J."/>
            <person name="Yang H."/>
            <person name="Wang J."/>
            <person name="Wang J."/>
            <person name="Gasser R.B."/>
        </authorList>
    </citation>
    <scope>NUCLEOTIDE SEQUENCE [LARGE SCALE GENOMIC DNA]</scope>
</reference>
<feature type="signal peptide" evidence="6">
    <location>
        <begin position="1"/>
        <end position="25"/>
    </location>
</feature>
<dbReference type="AlphaFoldDB" id="A0A094ZP26"/>
<dbReference type="GO" id="GO:0051787">
    <property type="term" value="F:misfolded protein binding"/>
    <property type="evidence" value="ECO:0007669"/>
    <property type="project" value="TreeGrafter"/>
</dbReference>
<sequence length="193" mass="22462">MQDLFRYFVLFIIFSLEFLLGKNNAEQDYYDILGISKSASNSDVKKAFRKLALKYHPDKNKDEDAQKKFVKIAEAYDVLSDDEKRKQYDSVGHSYYTQQPGGSGAPDFDFNSFFRNFDMFRQHRHTDDHGSFFNFRGLFDDDDGDDDGFFSPFGSMFHSSDESHGFIRHQGQQNCQTQTIRRGNTIITQTRCS</sequence>
<dbReference type="STRING" id="6185.A0A094ZP26"/>
<dbReference type="InterPro" id="IPR001623">
    <property type="entry name" value="DnaJ_domain"/>
</dbReference>
<dbReference type="GeneID" id="24590583"/>
<feature type="chain" id="PRO_5038207515" description="DnaJ homolog subfamily B member 9" evidence="6">
    <location>
        <begin position="26"/>
        <end position="193"/>
    </location>
</feature>
<evidence type="ECO:0000256" key="3">
    <source>
        <dbReference type="ARBA" id="ARBA00041533"/>
    </source>
</evidence>
<accession>A0A094ZP26</accession>
<dbReference type="CDD" id="cd06257">
    <property type="entry name" value="DnaJ"/>
    <property type="match status" value="1"/>
</dbReference>
<feature type="domain" description="J" evidence="7">
    <location>
        <begin position="28"/>
        <end position="92"/>
    </location>
</feature>
<dbReference type="Gene3D" id="1.10.287.110">
    <property type="entry name" value="DnaJ domain"/>
    <property type="match status" value="1"/>
</dbReference>
<dbReference type="PRINTS" id="PR00625">
    <property type="entry name" value="JDOMAIN"/>
</dbReference>
<reference evidence="8" key="4">
    <citation type="journal article" date="2022" name="PLoS Pathog.">
        <title>Chromosome-level genome of Schistosoma haematobium underpins genome-wide explorations of molecular variation.</title>
        <authorList>
            <person name="Stroehlein A.J."/>
            <person name="Korhonen P.K."/>
            <person name="Lee V.V."/>
            <person name="Ralph S.A."/>
            <person name="Mentink-Kane M."/>
            <person name="You H."/>
            <person name="McManus D.P."/>
            <person name="Tchuente L.T."/>
            <person name="Stothard J.R."/>
            <person name="Kaur P."/>
            <person name="Dudchenko O."/>
            <person name="Aiden E.L."/>
            <person name="Yang B."/>
            <person name="Yang H."/>
            <person name="Emery A.M."/>
            <person name="Webster B.L."/>
            <person name="Brindley P.J."/>
            <person name="Rollinson D."/>
            <person name="Chang B.C.H."/>
            <person name="Gasser R.B."/>
            <person name="Young N.D."/>
        </authorList>
    </citation>
    <scope>NUCLEOTIDE SEQUENCE</scope>
</reference>
<comment type="function">
    <text evidence="4">Co-chaperone for Hsp70 protein HSPA5/BiP that acts as a key repressor of the ERN1/IRE1-mediated unfolded protein response (UPR). J domain-containing co-chaperones stimulate the ATPase activity of Hsp70 proteins and are required for efficient substrate recognition by Hsp70 proteins. In the unstressed endoplasmic reticulum, interacts with the luminal region of ERN1/IRE1 and selectively recruits HSPA5/BiP: HSPA5/BiP disrupts the dimerization of the active ERN1/IRE1 luminal region, thereby inactivating ERN1/IRE1. Also involved in endoplasmic reticulum-associated degradation (ERAD) of misfolded proteins. Required for survival of B-cell progenitors and normal antibody production.</text>
</comment>
<dbReference type="OrthoDB" id="10250354at2759"/>
<protein>
    <recommendedName>
        <fullName evidence="2">DnaJ homolog subfamily B member 9</fullName>
    </recommendedName>
    <alternativeName>
        <fullName evidence="3">Endoplasmic reticulum DNA J domain-containing protein 4</fullName>
    </alternativeName>
</protein>
<evidence type="ECO:0000256" key="2">
    <source>
        <dbReference type="ARBA" id="ARBA00040158"/>
    </source>
</evidence>
<keyword evidence="6" id="KW-0732">Signal</keyword>
<dbReference type="InterPro" id="IPR051948">
    <property type="entry name" value="Hsp70_co-chaperone_J-domain"/>
</dbReference>
<dbReference type="PROSITE" id="PS50076">
    <property type="entry name" value="DNAJ_2"/>
    <property type="match status" value="1"/>
</dbReference>
<reference evidence="8" key="2">
    <citation type="journal article" date="2019" name="Gigascience">
        <title>High-quality Schistosoma haematobium genome achieved by single-molecule and long-range sequencing.</title>
        <authorList>
            <person name="Stroehlein A.J."/>
            <person name="Korhonen P.K."/>
            <person name="Chong T.M."/>
            <person name="Lim Y.L."/>
            <person name="Chan K.G."/>
            <person name="Webster B."/>
            <person name="Rollinson D."/>
            <person name="Brindley P.J."/>
            <person name="Gasser R.B."/>
            <person name="Young N.D."/>
        </authorList>
    </citation>
    <scope>NUCLEOTIDE SEQUENCE</scope>
</reference>
<dbReference type="SMART" id="SM00271">
    <property type="entry name" value="DnaJ"/>
    <property type="match status" value="1"/>
</dbReference>
<dbReference type="PANTHER" id="PTHR44360">
    <property type="entry name" value="DNAJ HOMOLOG SUBFAMILY B MEMBER 9"/>
    <property type="match status" value="1"/>
</dbReference>
<evidence type="ECO:0000313" key="8">
    <source>
        <dbReference type="EMBL" id="KAH9587469.1"/>
    </source>
</evidence>
<organism evidence="9">
    <name type="scientific">Schistosoma haematobium</name>
    <name type="common">Blood fluke</name>
    <dbReference type="NCBI Taxonomy" id="6185"/>
    <lineage>
        <taxon>Eukaryota</taxon>
        <taxon>Metazoa</taxon>
        <taxon>Spiralia</taxon>
        <taxon>Lophotrochozoa</taxon>
        <taxon>Platyhelminthes</taxon>
        <taxon>Trematoda</taxon>
        <taxon>Digenea</taxon>
        <taxon>Strigeidida</taxon>
        <taxon>Schistosomatoidea</taxon>
        <taxon>Schistosomatidae</taxon>
        <taxon>Schistosoma</taxon>
    </lineage>
</organism>
<dbReference type="Pfam" id="PF00226">
    <property type="entry name" value="DnaJ"/>
    <property type="match status" value="1"/>
</dbReference>
<dbReference type="KEGG" id="shx:MS3_00005196"/>
<evidence type="ECO:0000256" key="1">
    <source>
        <dbReference type="ARBA" id="ARBA00023186"/>
    </source>
</evidence>
<gene>
    <name evidence="8" type="primary">DNAJB9</name>
    <name evidence="8" type="ORF">MS3_00005196</name>
    <name evidence="9" type="ORF">MS3_02952</name>
</gene>
<proteinExistence type="predicted"/>
<keyword evidence="1" id="KW-0143">Chaperone</keyword>
<dbReference type="GO" id="GO:0036503">
    <property type="term" value="P:ERAD pathway"/>
    <property type="evidence" value="ECO:0007669"/>
    <property type="project" value="TreeGrafter"/>
</dbReference>